<comment type="catalytic activity">
    <reaction evidence="24">
        <text>2-methylpropanoyl-CoA + oxidized [electron-transfer flavoprotein] + H(+) = 2-methylpropenoyl-CoA + reduced [electron-transfer flavoprotein]</text>
        <dbReference type="Rhea" id="RHEA:44180"/>
        <dbReference type="Rhea" id="RHEA-COMP:10685"/>
        <dbReference type="Rhea" id="RHEA-COMP:10686"/>
        <dbReference type="ChEBI" id="CHEBI:15378"/>
        <dbReference type="ChEBI" id="CHEBI:57338"/>
        <dbReference type="ChEBI" id="CHEBI:57692"/>
        <dbReference type="ChEBI" id="CHEBI:58307"/>
        <dbReference type="ChEBI" id="CHEBI:62500"/>
    </reaction>
    <physiologicalReaction direction="left-to-right" evidence="24">
        <dbReference type="Rhea" id="RHEA:44181"/>
    </physiologicalReaction>
</comment>
<keyword evidence="6 25" id="KW-0285">Flavoprotein</keyword>
<evidence type="ECO:0000313" key="29">
    <source>
        <dbReference type="EMBL" id="AFY01632.1"/>
    </source>
</evidence>
<dbReference type="Pfam" id="PF00441">
    <property type="entry name" value="Acyl-CoA_dh_1"/>
    <property type="match status" value="1"/>
</dbReference>
<keyword evidence="11 25" id="KW-0560">Oxidoreductase</keyword>
<dbReference type="PANTHER" id="PTHR43884:SF1">
    <property type="entry name" value="SHORT_BRANCHED CHAIN SPECIFIC ACYL-COA DEHYDROGENASE, MITOCHONDRIAL"/>
    <property type="match status" value="1"/>
</dbReference>
<evidence type="ECO:0000256" key="5">
    <source>
        <dbReference type="ARBA" id="ARBA00022553"/>
    </source>
</evidence>
<evidence type="ECO:0000256" key="13">
    <source>
        <dbReference type="ARBA" id="ARBA00037895"/>
    </source>
</evidence>
<keyword evidence="12" id="KW-0443">Lipid metabolism</keyword>
<protein>
    <recommendedName>
        <fullName evidence="15">Short/branched chain specific acyl-CoA dehydrogenase, mitochondrial</fullName>
        <ecNumber evidence="14">1.3.8.5</ecNumber>
    </recommendedName>
    <alternativeName>
        <fullName evidence="17">2-methyl branched chain acyl-CoA dehydrogenase</fullName>
    </alternativeName>
    <alternativeName>
        <fullName evidence="16">2-methylbutyryl-coenzyme A dehydrogenase</fullName>
    </alternativeName>
</protein>
<evidence type="ECO:0000256" key="4">
    <source>
        <dbReference type="ARBA" id="ARBA00011881"/>
    </source>
</evidence>
<dbReference type="InterPro" id="IPR009100">
    <property type="entry name" value="AcylCoA_DH/oxidase_NM_dom_sf"/>
</dbReference>
<evidence type="ECO:0000256" key="8">
    <source>
        <dbReference type="ARBA" id="ARBA00022832"/>
    </source>
</evidence>
<evidence type="ECO:0000256" key="25">
    <source>
        <dbReference type="RuleBase" id="RU362125"/>
    </source>
</evidence>
<evidence type="ECO:0000256" key="3">
    <source>
        <dbReference type="ARBA" id="ARBA00009347"/>
    </source>
</evidence>
<keyword evidence="8" id="KW-0276">Fatty acid metabolism</keyword>
<dbReference type="InterPro" id="IPR009075">
    <property type="entry name" value="AcylCo_DH/oxidase_C"/>
</dbReference>
<evidence type="ECO:0000256" key="21">
    <source>
        <dbReference type="ARBA" id="ARBA00049096"/>
    </source>
</evidence>
<evidence type="ECO:0000256" key="7">
    <source>
        <dbReference type="ARBA" id="ARBA00022827"/>
    </source>
</evidence>
<evidence type="ECO:0000256" key="1">
    <source>
        <dbReference type="ARBA" id="ARBA00001974"/>
    </source>
</evidence>
<name>K7ZFM0_BDEBC</name>
<dbReference type="SUPFAM" id="SSF47203">
    <property type="entry name" value="Acyl-CoA dehydrogenase C-terminal domain-like"/>
    <property type="match status" value="1"/>
</dbReference>
<dbReference type="InterPro" id="IPR036250">
    <property type="entry name" value="AcylCo_DH-like_C"/>
</dbReference>
<evidence type="ECO:0000259" key="28">
    <source>
        <dbReference type="Pfam" id="PF02771"/>
    </source>
</evidence>
<comment type="pathway">
    <text evidence="2">Lipid metabolism; mitochondrial fatty acid beta-oxidation.</text>
</comment>
<organism evidence="29 30">
    <name type="scientific">Bdellovibrio bacteriovorus str. Tiberius</name>
    <dbReference type="NCBI Taxonomy" id="1069642"/>
    <lineage>
        <taxon>Bacteria</taxon>
        <taxon>Pseudomonadati</taxon>
        <taxon>Bdellovibrionota</taxon>
        <taxon>Bdellovibrionia</taxon>
        <taxon>Bdellovibrionales</taxon>
        <taxon>Pseudobdellovibrionaceae</taxon>
        <taxon>Bdellovibrio</taxon>
    </lineage>
</organism>
<comment type="cofactor">
    <cofactor evidence="1 25">
        <name>FAD</name>
        <dbReference type="ChEBI" id="CHEBI:57692"/>
    </cofactor>
</comment>
<dbReference type="FunFam" id="1.20.140.10:FF:000002">
    <property type="entry name" value="Acyl-CoA dehydrogenase short/branched chain"/>
    <property type="match status" value="1"/>
</dbReference>
<dbReference type="Pfam" id="PF02771">
    <property type="entry name" value="Acyl-CoA_dh_N"/>
    <property type="match status" value="1"/>
</dbReference>
<evidence type="ECO:0000256" key="23">
    <source>
        <dbReference type="ARBA" id="ARBA00049552"/>
    </source>
</evidence>
<evidence type="ECO:0000256" key="12">
    <source>
        <dbReference type="ARBA" id="ARBA00023098"/>
    </source>
</evidence>
<dbReference type="CDD" id="cd01158">
    <property type="entry name" value="SCAD_SBCAD"/>
    <property type="match status" value="1"/>
</dbReference>
<feature type="domain" description="Acyl-CoA oxidase/dehydrogenase middle" evidence="27">
    <location>
        <begin position="130"/>
        <end position="225"/>
    </location>
</feature>
<dbReference type="PROSITE" id="PS00072">
    <property type="entry name" value="ACYL_COA_DH_1"/>
    <property type="match status" value="1"/>
</dbReference>
<evidence type="ECO:0000256" key="17">
    <source>
        <dbReference type="ARBA" id="ARBA00042821"/>
    </source>
</evidence>
<comment type="catalytic activity">
    <reaction evidence="20">
        <text>(2R)-2-methylbutanoyl-CoA + oxidized [electron-transfer flavoprotein] + H(+) = ethylacryloyl-CoA + reduced [electron-transfer flavoprotein]</text>
        <dbReference type="Rhea" id="RHEA:65296"/>
        <dbReference type="Rhea" id="RHEA-COMP:10685"/>
        <dbReference type="Rhea" id="RHEA-COMP:10686"/>
        <dbReference type="ChEBI" id="CHEBI:15378"/>
        <dbReference type="ChEBI" id="CHEBI:57692"/>
        <dbReference type="ChEBI" id="CHEBI:58307"/>
        <dbReference type="ChEBI" id="CHEBI:156439"/>
        <dbReference type="ChEBI" id="CHEBI:156440"/>
    </reaction>
    <physiologicalReaction direction="left-to-right" evidence="20">
        <dbReference type="Rhea" id="RHEA:65297"/>
    </physiologicalReaction>
</comment>
<evidence type="ECO:0000256" key="22">
    <source>
        <dbReference type="ARBA" id="ARBA00049192"/>
    </source>
</evidence>
<dbReference type="Gene3D" id="2.40.110.10">
    <property type="entry name" value="Butyryl-CoA Dehydrogenase, subunit A, domain 2"/>
    <property type="match status" value="1"/>
</dbReference>
<dbReference type="InterPro" id="IPR006089">
    <property type="entry name" value="Acyl-CoA_DH_CS"/>
</dbReference>
<dbReference type="InterPro" id="IPR006091">
    <property type="entry name" value="Acyl-CoA_Oxase/DH_mid-dom"/>
</dbReference>
<sequence>MSDTTNARPALTVLSEDEIAFRDAVRSFAESEIKPHVTHMDEEAKMKPEILTKLFEMGLMGIETPEKWGGAGSTFFMACLAVEEIGRVDGSVSVLVDVQNTLTTNAFLKWGTEAQKSKYLGQMASKDVGAYALSESSSGSDAFALKLKAEDKGDKWVLNGSKLWITNGNEANIFIVFANMAPEKGYKGITAFIVERGFKGFTVGKKEDKLGIRASSTCELLFENCEVPKENVLGEVGKGYKIAIETLNEGRIGIGAQMIGIAQGAYEAALGYVKGREQFGKPIAHFQGVQFQLAEMRTELEAARLMVYNAARLKDAGLDFIEAAAMAKLYSSRAAEKITSKAIDLFGGNGFTKEYPVEKFWRDAKIGQIYEGTTNMQLQTIAKMELDK</sequence>
<dbReference type="EMBL" id="CP002930">
    <property type="protein sequence ID" value="AFY01632.1"/>
    <property type="molecule type" value="Genomic_DNA"/>
</dbReference>
<feature type="domain" description="Acyl-CoA dehydrogenase/oxidase N-terminal" evidence="28">
    <location>
        <begin position="15"/>
        <end position="126"/>
    </location>
</feature>
<keyword evidence="9" id="KW-0809">Transit peptide</keyword>
<dbReference type="PATRIC" id="fig|1069642.3.peg.1921"/>
<dbReference type="HOGENOM" id="CLU_018204_0_0_7"/>
<dbReference type="InterPro" id="IPR046373">
    <property type="entry name" value="Acyl-CoA_Oxase/DH_mid-dom_sf"/>
</dbReference>
<dbReference type="GO" id="GO:0050660">
    <property type="term" value="F:flavin adenine dinucleotide binding"/>
    <property type="evidence" value="ECO:0007669"/>
    <property type="project" value="InterPro"/>
</dbReference>
<dbReference type="PIRSF" id="PIRSF016578">
    <property type="entry name" value="HsaA"/>
    <property type="match status" value="1"/>
</dbReference>
<dbReference type="Pfam" id="PF02770">
    <property type="entry name" value="Acyl-CoA_dh_M"/>
    <property type="match status" value="1"/>
</dbReference>
<dbReference type="GO" id="GO:0003853">
    <property type="term" value="F:short-chain 2-methyl fatty acyl-CoA dehydrogenase activity"/>
    <property type="evidence" value="ECO:0007669"/>
    <property type="project" value="UniProtKB-EC"/>
</dbReference>
<proteinExistence type="inferred from homology"/>
<comment type="catalytic activity">
    <reaction evidence="18">
        <text>2-methylbutanoyl-CoA + oxidized [electron-transfer flavoprotein] + H(+) = (2E)-2-methylbut-2-enoyl-CoA + reduced [electron-transfer flavoprotein]</text>
        <dbReference type="Rhea" id="RHEA:43780"/>
        <dbReference type="Rhea" id="RHEA-COMP:10685"/>
        <dbReference type="Rhea" id="RHEA-COMP:10686"/>
        <dbReference type="ChEBI" id="CHEBI:15378"/>
        <dbReference type="ChEBI" id="CHEBI:57336"/>
        <dbReference type="ChEBI" id="CHEBI:57337"/>
        <dbReference type="ChEBI" id="CHEBI:57692"/>
        <dbReference type="ChEBI" id="CHEBI:58307"/>
        <dbReference type="EC" id="1.3.8.5"/>
    </reaction>
    <physiologicalReaction direction="left-to-right" evidence="18">
        <dbReference type="Rhea" id="RHEA:43781"/>
    </physiologicalReaction>
</comment>
<evidence type="ECO:0000256" key="11">
    <source>
        <dbReference type="ARBA" id="ARBA00023002"/>
    </source>
</evidence>
<comment type="similarity">
    <text evidence="3 25">Belongs to the acyl-CoA dehydrogenase family.</text>
</comment>
<evidence type="ECO:0000256" key="15">
    <source>
        <dbReference type="ARBA" id="ARBA00039850"/>
    </source>
</evidence>
<dbReference type="Proteomes" id="UP000010074">
    <property type="component" value="Chromosome"/>
</dbReference>
<dbReference type="GO" id="GO:0006631">
    <property type="term" value="P:fatty acid metabolic process"/>
    <property type="evidence" value="ECO:0007669"/>
    <property type="project" value="UniProtKB-KW"/>
</dbReference>
<evidence type="ECO:0000256" key="6">
    <source>
        <dbReference type="ARBA" id="ARBA00022630"/>
    </source>
</evidence>
<dbReference type="SUPFAM" id="SSF56645">
    <property type="entry name" value="Acyl-CoA dehydrogenase NM domain-like"/>
    <property type="match status" value="1"/>
</dbReference>
<evidence type="ECO:0000313" key="30">
    <source>
        <dbReference type="Proteomes" id="UP000010074"/>
    </source>
</evidence>
<comment type="catalytic activity">
    <reaction evidence="22">
        <text>hexanoyl-CoA + oxidized [electron-transfer flavoprotein] + H(+) = (2E)-hexenoyl-CoA + reduced [electron-transfer flavoprotein]</text>
        <dbReference type="Rhea" id="RHEA:43464"/>
        <dbReference type="Rhea" id="RHEA-COMP:10685"/>
        <dbReference type="Rhea" id="RHEA-COMP:10686"/>
        <dbReference type="ChEBI" id="CHEBI:15378"/>
        <dbReference type="ChEBI" id="CHEBI:57692"/>
        <dbReference type="ChEBI" id="CHEBI:58307"/>
        <dbReference type="ChEBI" id="CHEBI:62077"/>
        <dbReference type="ChEBI" id="CHEBI:62620"/>
    </reaction>
    <physiologicalReaction direction="left-to-right" evidence="22">
        <dbReference type="Rhea" id="RHEA:43465"/>
    </physiologicalReaction>
</comment>
<dbReference type="EC" id="1.3.8.5" evidence="14"/>
<comment type="catalytic activity">
    <reaction evidence="21">
        <text>butanoyl-CoA + oxidized [electron-transfer flavoprotein] + H(+) = (2E)-butenoyl-CoA + reduced [electron-transfer flavoprotein]</text>
        <dbReference type="Rhea" id="RHEA:24004"/>
        <dbReference type="Rhea" id="RHEA-COMP:10685"/>
        <dbReference type="Rhea" id="RHEA-COMP:10686"/>
        <dbReference type="ChEBI" id="CHEBI:15378"/>
        <dbReference type="ChEBI" id="CHEBI:57332"/>
        <dbReference type="ChEBI" id="CHEBI:57371"/>
        <dbReference type="ChEBI" id="CHEBI:57692"/>
        <dbReference type="ChEBI" id="CHEBI:58307"/>
    </reaction>
    <physiologicalReaction direction="left-to-right" evidence="21">
        <dbReference type="Rhea" id="RHEA:24005"/>
    </physiologicalReaction>
</comment>
<dbReference type="OrthoDB" id="5288309at2"/>
<accession>K7ZFM0</accession>
<gene>
    <name evidence="29" type="ORF">Bdt_1945</name>
</gene>
<evidence type="ECO:0000256" key="9">
    <source>
        <dbReference type="ARBA" id="ARBA00022946"/>
    </source>
</evidence>
<dbReference type="FunFam" id="1.10.540.10:FF:000012">
    <property type="entry name" value="Acyl-CoA dehydrogenase short/branched chain"/>
    <property type="match status" value="1"/>
</dbReference>
<evidence type="ECO:0000256" key="10">
    <source>
        <dbReference type="ARBA" id="ARBA00022990"/>
    </source>
</evidence>
<dbReference type="InterPro" id="IPR013786">
    <property type="entry name" value="AcylCoA_DH/ox_N"/>
</dbReference>
<dbReference type="GO" id="GO:0046395">
    <property type="term" value="P:carboxylic acid catabolic process"/>
    <property type="evidence" value="ECO:0007669"/>
    <property type="project" value="UniProtKB-ARBA"/>
</dbReference>
<evidence type="ECO:0000259" key="26">
    <source>
        <dbReference type="Pfam" id="PF00441"/>
    </source>
</evidence>
<keyword evidence="7 25" id="KW-0274">FAD</keyword>
<evidence type="ECO:0000256" key="18">
    <source>
        <dbReference type="ARBA" id="ARBA00048235"/>
    </source>
</evidence>
<dbReference type="PANTHER" id="PTHR43884">
    <property type="entry name" value="ACYL-COA DEHYDROGENASE"/>
    <property type="match status" value="1"/>
</dbReference>
<comment type="pathway">
    <text evidence="13">Amino-acid degradation; L-isoleucine degradation.</text>
</comment>
<evidence type="ECO:0000256" key="24">
    <source>
        <dbReference type="ARBA" id="ARBA00051903"/>
    </source>
</evidence>
<dbReference type="Gene3D" id="1.20.140.10">
    <property type="entry name" value="Butyryl-CoA Dehydrogenase, subunit A, domain 3"/>
    <property type="match status" value="1"/>
</dbReference>
<dbReference type="STRING" id="1069642.Bdt_1945"/>
<feature type="domain" description="Acyl-CoA dehydrogenase/oxidase C-terminal" evidence="26">
    <location>
        <begin position="237"/>
        <end position="383"/>
    </location>
</feature>
<evidence type="ECO:0000256" key="16">
    <source>
        <dbReference type="ARBA" id="ARBA00041537"/>
    </source>
</evidence>
<evidence type="ECO:0000256" key="20">
    <source>
        <dbReference type="ARBA" id="ARBA00048592"/>
    </source>
</evidence>
<dbReference type="FunFam" id="2.40.110.10:FF:000001">
    <property type="entry name" value="Acyl-CoA dehydrogenase, mitochondrial"/>
    <property type="match status" value="1"/>
</dbReference>
<evidence type="ECO:0000256" key="14">
    <source>
        <dbReference type="ARBA" id="ARBA00039036"/>
    </source>
</evidence>
<reference evidence="29 30" key="1">
    <citation type="journal article" date="2012" name="BMC Genomics">
        <title>Genome analysis of a simultaneously predatory and prey-independent, novel Bdellovibrio bacteriovorus from the River Tiber, supports in silico predictions of both ancient and recent lateral gene transfer from diverse bacteria.</title>
        <authorList>
            <person name="Hobley L."/>
            <person name="Lerner T.R."/>
            <person name="Williams L.E."/>
            <person name="Lambert C."/>
            <person name="Till R."/>
            <person name="Milner D.S."/>
            <person name="Basford S.M."/>
            <person name="Capeness M.J."/>
            <person name="Fenton A.K."/>
            <person name="Atterbury R.J."/>
            <person name="Harris M.A."/>
            <person name="Sockett R.E."/>
        </authorList>
    </citation>
    <scope>NUCLEOTIDE SEQUENCE [LARGE SCALE GENOMIC DNA]</scope>
    <source>
        <strain evidence="29 30">Tiberius</strain>
    </source>
</reference>
<comment type="catalytic activity">
    <reaction evidence="19">
        <text>valproyl-CoA + oxidized [electron-transfer flavoprotein] + H(+) = (2E)-2-propylpent-2-enoyl-CoA + reduced [electron-transfer flavoprotein]</text>
        <dbReference type="Rhea" id="RHEA:65344"/>
        <dbReference type="Rhea" id="RHEA-COMP:10685"/>
        <dbReference type="Rhea" id="RHEA-COMP:10686"/>
        <dbReference type="ChEBI" id="CHEBI:15378"/>
        <dbReference type="ChEBI" id="CHEBI:57692"/>
        <dbReference type="ChEBI" id="CHEBI:58307"/>
        <dbReference type="ChEBI" id="CHEBI:156457"/>
        <dbReference type="ChEBI" id="CHEBI:156458"/>
    </reaction>
    <physiologicalReaction direction="left-to-right" evidence="19">
        <dbReference type="Rhea" id="RHEA:65345"/>
    </physiologicalReaction>
</comment>
<evidence type="ECO:0000256" key="2">
    <source>
        <dbReference type="ARBA" id="ARBA00005198"/>
    </source>
</evidence>
<dbReference type="RefSeq" id="WP_015091076.1">
    <property type="nucleotide sequence ID" value="NC_019567.1"/>
</dbReference>
<dbReference type="InterPro" id="IPR037069">
    <property type="entry name" value="AcylCoA_DH/ox_N_sf"/>
</dbReference>
<comment type="catalytic activity">
    <reaction evidence="23">
        <text>(2S)-2-methylbutanoyl-CoA + oxidized [electron-transfer flavoprotein] + H(+) = (2E)-2-methylbut-2-enoyl-CoA + reduced [electron-transfer flavoprotein]</text>
        <dbReference type="Rhea" id="RHEA:48256"/>
        <dbReference type="Rhea" id="RHEA-COMP:10685"/>
        <dbReference type="Rhea" id="RHEA-COMP:10686"/>
        <dbReference type="ChEBI" id="CHEBI:15378"/>
        <dbReference type="ChEBI" id="CHEBI:57337"/>
        <dbReference type="ChEBI" id="CHEBI:57692"/>
        <dbReference type="ChEBI" id="CHEBI:58307"/>
        <dbReference type="ChEBI" id="CHEBI:88166"/>
    </reaction>
    <physiologicalReaction direction="left-to-right" evidence="23">
        <dbReference type="Rhea" id="RHEA:48257"/>
    </physiologicalReaction>
</comment>
<keyword evidence="10" id="KW-0007">Acetylation</keyword>
<evidence type="ECO:0000256" key="19">
    <source>
        <dbReference type="ARBA" id="ARBA00048307"/>
    </source>
</evidence>
<dbReference type="PROSITE" id="PS00073">
    <property type="entry name" value="ACYL_COA_DH_2"/>
    <property type="match status" value="1"/>
</dbReference>
<dbReference type="Gene3D" id="1.10.540.10">
    <property type="entry name" value="Acyl-CoA dehydrogenase/oxidase, N-terminal domain"/>
    <property type="match status" value="1"/>
</dbReference>
<dbReference type="KEGG" id="bbat:Bdt_1945"/>
<keyword evidence="5" id="KW-0597">Phosphoprotein</keyword>
<evidence type="ECO:0000259" key="27">
    <source>
        <dbReference type="Pfam" id="PF02770"/>
    </source>
</evidence>
<comment type="subunit">
    <text evidence="4">Homotetramer.</text>
</comment>
<dbReference type="AlphaFoldDB" id="K7ZFM0"/>